<dbReference type="InterPro" id="IPR025503">
    <property type="entry name" value="DUF4391"/>
</dbReference>
<organism evidence="2 3">
    <name type="scientific">Petrimonas mucosa</name>
    <dbReference type="NCBI Taxonomy" id="1642646"/>
    <lineage>
        <taxon>Bacteria</taxon>
        <taxon>Pseudomonadati</taxon>
        <taxon>Bacteroidota</taxon>
        <taxon>Bacteroidia</taxon>
        <taxon>Bacteroidales</taxon>
        <taxon>Dysgonomonadaceae</taxon>
        <taxon>Petrimonas</taxon>
    </lineage>
</organism>
<sequence>MIQFPSSTHKGLRLPKESFYTHATMTPIVKRAMIDDIEQIVWSHTLTAETLNVNRSDKVRQIDVLTVFLKKKECNEKIFEVIERVIPRHILFILRFKSEYRLLIHYKEEYENVKGKFRIVESYTTDWKPEEEVTLSITGLDLERIYHNFVYQIAGNKLKKEPGRELSKAVEQQQEAEKIRNKIARLEAKLKKEVQFNLQLQISMEIKVLKKQLLDTTDKEKSLPR</sequence>
<accession>A0A1G4G8R4</accession>
<protein>
    <submittedName>
        <fullName evidence="2">Methyl-accepting chemotaxis protein</fullName>
    </submittedName>
</protein>
<evidence type="ECO:0000256" key="1">
    <source>
        <dbReference type="SAM" id="Coils"/>
    </source>
</evidence>
<dbReference type="Proteomes" id="UP000178485">
    <property type="component" value="Chromosome i"/>
</dbReference>
<gene>
    <name evidence="2" type="ORF">ING2E5A_2072</name>
</gene>
<dbReference type="RefSeq" id="WP_071137280.1">
    <property type="nucleotide sequence ID" value="NZ_LT608328.1"/>
</dbReference>
<keyword evidence="3" id="KW-1185">Reference proteome</keyword>
<dbReference type="EMBL" id="LT608328">
    <property type="protein sequence ID" value="SCM58888.1"/>
    <property type="molecule type" value="Genomic_DNA"/>
</dbReference>
<proteinExistence type="predicted"/>
<evidence type="ECO:0000313" key="3">
    <source>
        <dbReference type="Proteomes" id="UP000178485"/>
    </source>
</evidence>
<dbReference type="KEGG" id="pmuc:ING2E5A_2072"/>
<dbReference type="Pfam" id="PF14335">
    <property type="entry name" value="DUF4391"/>
    <property type="match status" value="1"/>
</dbReference>
<evidence type="ECO:0000313" key="2">
    <source>
        <dbReference type="EMBL" id="SCM58888.1"/>
    </source>
</evidence>
<dbReference type="STRING" id="1642646.ING2E5A_2072"/>
<name>A0A1G4G8R4_9BACT</name>
<reference evidence="2 3" key="1">
    <citation type="submission" date="2016-08" db="EMBL/GenBank/DDBJ databases">
        <authorList>
            <person name="Seilhamer J.J."/>
        </authorList>
    </citation>
    <scope>NUCLEOTIDE SEQUENCE [LARGE SCALE GENOMIC DNA]</scope>
    <source>
        <strain evidence="2">ING2-E5A</strain>
    </source>
</reference>
<feature type="coiled-coil region" evidence="1">
    <location>
        <begin position="169"/>
        <end position="196"/>
    </location>
</feature>
<keyword evidence="1" id="KW-0175">Coiled coil</keyword>
<dbReference type="AlphaFoldDB" id="A0A1G4G8R4"/>